<protein>
    <submittedName>
        <fullName evidence="2">Uncharacterized protein</fullName>
    </submittedName>
</protein>
<dbReference type="PANTHER" id="PTHR33463:SF198">
    <property type="entry name" value="RPP4C3"/>
    <property type="match status" value="1"/>
</dbReference>
<proteinExistence type="predicted"/>
<gene>
    <name evidence="2" type="ORF">L1049_019064</name>
</gene>
<dbReference type="Proteomes" id="UP001415857">
    <property type="component" value="Unassembled WGS sequence"/>
</dbReference>
<name>A0AAP0RC02_LIQFO</name>
<evidence type="ECO:0000256" key="1">
    <source>
        <dbReference type="ARBA" id="ARBA00022821"/>
    </source>
</evidence>
<reference evidence="2 3" key="1">
    <citation type="journal article" date="2024" name="Plant J.">
        <title>Genome sequences and population genomics reveal climatic adaptation and genomic divergence between two closely related sweetgum species.</title>
        <authorList>
            <person name="Xu W.Q."/>
            <person name="Ren C.Q."/>
            <person name="Zhang X.Y."/>
            <person name="Comes H.P."/>
            <person name="Liu X.H."/>
            <person name="Li Y.G."/>
            <person name="Kettle C.J."/>
            <person name="Jalonen R."/>
            <person name="Gaisberger H."/>
            <person name="Ma Y.Z."/>
            <person name="Qiu Y.X."/>
        </authorList>
    </citation>
    <scope>NUCLEOTIDE SEQUENCE [LARGE SCALE GENOMIC DNA]</scope>
    <source>
        <strain evidence="2">Hangzhou</strain>
    </source>
</reference>
<organism evidence="2 3">
    <name type="scientific">Liquidambar formosana</name>
    <name type="common">Formosan gum</name>
    <dbReference type="NCBI Taxonomy" id="63359"/>
    <lineage>
        <taxon>Eukaryota</taxon>
        <taxon>Viridiplantae</taxon>
        <taxon>Streptophyta</taxon>
        <taxon>Embryophyta</taxon>
        <taxon>Tracheophyta</taxon>
        <taxon>Spermatophyta</taxon>
        <taxon>Magnoliopsida</taxon>
        <taxon>eudicotyledons</taxon>
        <taxon>Gunneridae</taxon>
        <taxon>Pentapetalae</taxon>
        <taxon>Saxifragales</taxon>
        <taxon>Altingiaceae</taxon>
        <taxon>Liquidambar</taxon>
    </lineage>
</organism>
<keyword evidence="1" id="KW-0611">Plant defense</keyword>
<dbReference type="InterPro" id="IPR050905">
    <property type="entry name" value="Plant_NBS-LRR"/>
</dbReference>
<accession>A0AAP0RC02</accession>
<dbReference type="EMBL" id="JBBPBK010000012">
    <property type="protein sequence ID" value="KAK9274250.1"/>
    <property type="molecule type" value="Genomic_DNA"/>
</dbReference>
<evidence type="ECO:0000313" key="2">
    <source>
        <dbReference type="EMBL" id="KAK9274250.1"/>
    </source>
</evidence>
<dbReference type="PANTHER" id="PTHR33463">
    <property type="entry name" value="NB-ARC DOMAIN-CONTAINING PROTEIN-RELATED"/>
    <property type="match status" value="1"/>
</dbReference>
<sequence>MAVEVLIAIAAKIGEGLVAPIGRQFSYLFCYNFYIKTFRKKIEDLGKISVEVQKRVDDAERRSGVAIPPDVGMWLTSVNEIMEKSRKFFDEELQVNKWCFNCPFPNLILCYERSKNAKDDTKVVLELEEQGRIFLKVELGEHLRSGTSLNTISIVGGFTIEGSDFGQGNSTSTTPRRVQVCPTANQFSVQGGASFKNSKFAQGDKYI</sequence>
<comment type="caution">
    <text evidence="2">The sequence shown here is derived from an EMBL/GenBank/DDBJ whole genome shotgun (WGS) entry which is preliminary data.</text>
</comment>
<dbReference type="AlphaFoldDB" id="A0AAP0RC02"/>
<evidence type="ECO:0000313" key="3">
    <source>
        <dbReference type="Proteomes" id="UP001415857"/>
    </source>
</evidence>
<keyword evidence="3" id="KW-1185">Reference proteome</keyword>